<dbReference type="EMBL" id="JBHSJE010000019">
    <property type="protein sequence ID" value="MFC4983556.1"/>
    <property type="molecule type" value="Genomic_DNA"/>
</dbReference>
<comment type="caution">
    <text evidence="1">The sequence shown here is derived from an EMBL/GenBank/DDBJ whole genome shotgun (WGS) entry which is preliminary data.</text>
</comment>
<proteinExistence type="predicted"/>
<organism evidence="1 2">
    <name type="scientific">Streptomyces atroolivaceus</name>
    <dbReference type="NCBI Taxonomy" id="66869"/>
    <lineage>
        <taxon>Bacteria</taxon>
        <taxon>Bacillati</taxon>
        <taxon>Actinomycetota</taxon>
        <taxon>Actinomycetes</taxon>
        <taxon>Kitasatosporales</taxon>
        <taxon>Streptomycetaceae</taxon>
        <taxon>Streptomyces</taxon>
    </lineage>
</organism>
<keyword evidence="2" id="KW-1185">Reference proteome</keyword>
<protein>
    <recommendedName>
        <fullName evidence="3">LysR family transcriptional regulator</fullName>
    </recommendedName>
</protein>
<evidence type="ECO:0000313" key="2">
    <source>
        <dbReference type="Proteomes" id="UP001595908"/>
    </source>
</evidence>
<sequence>MLETAVGFEISNHHTRPVIATPRGRALLEEAQRLFDLLDQQPPHRADGAPALA</sequence>
<reference evidence="2" key="1">
    <citation type="journal article" date="2019" name="Int. J. Syst. Evol. Microbiol.">
        <title>The Global Catalogue of Microorganisms (GCM) 10K type strain sequencing project: providing services to taxonomists for standard genome sequencing and annotation.</title>
        <authorList>
            <consortium name="The Broad Institute Genomics Platform"/>
            <consortium name="The Broad Institute Genome Sequencing Center for Infectious Disease"/>
            <person name="Wu L."/>
            <person name="Ma J."/>
        </authorList>
    </citation>
    <scope>NUCLEOTIDE SEQUENCE [LARGE SCALE GENOMIC DNA]</scope>
    <source>
        <strain evidence="2">ICMP 257</strain>
    </source>
</reference>
<dbReference type="GeneID" id="43426577"/>
<accession>A0ABV9VJ92</accession>
<dbReference type="InterPro" id="IPR036388">
    <property type="entry name" value="WH-like_DNA-bd_sf"/>
</dbReference>
<evidence type="ECO:0008006" key="3">
    <source>
        <dbReference type="Google" id="ProtNLM"/>
    </source>
</evidence>
<dbReference type="Proteomes" id="UP001595908">
    <property type="component" value="Unassembled WGS sequence"/>
</dbReference>
<gene>
    <name evidence="1" type="ORF">ACFPL4_35380</name>
</gene>
<name>A0ABV9VJ92_STRAZ</name>
<dbReference type="Gene3D" id="1.10.10.10">
    <property type="entry name" value="Winged helix-like DNA-binding domain superfamily/Winged helix DNA-binding domain"/>
    <property type="match status" value="1"/>
</dbReference>
<dbReference type="RefSeq" id="WP_157841771.1">
    <property type="nucleotide sequence ID" value="NZ_JBHSJE010000019.1"/>
</dbReference>
<evidence type="ECO:0000313" key="1">
    <source>
        <dbReference type="EMBL" id="MFC4983556.1"/>
    </source>
</evidence>